<feature type="compositionally biased region" description="Low complexity" evidence="1">
    <location>
        <begin position="293"/>
        <end position="309"/>
    </location>
</feature>
<feature type="compositionally biased region" description="Basic and acidic residues" evidence="1">
    <location>
        <begin position="409"/>
        <end position="418"/>
    </location>
</feature>
<feature type="compositionally biased region" description="Polar residues" evidence="1">
    <location>
        <begin position="146"/>
        <end position="160"/>
    </location>
</feature>
<dbReference type="AlphaFoldDB" id="M2ZXW7"/>
<reference evidence="2 3" key="1">
    <citation type="journal article" date="2012" name="PLoS Pathog.">
        <title>Diverse lifestyles and strategies of plant pathogenesis encoded in the genomes of eighteen Dothideomycetes fungi.</title>
        <authorList>
            <person name="Ohm R.A."/>
            <person name="Feau N."/>
            <person name="Henrissat B."/>
            <person name="Schoch C.L."/>
            <person name="Horwitz B.A."/>
            <person name="Barry K.W."/>
            <person name="Condon B.J."/>
            <person name="Copeland A.C."/>
            <person name="Dhillon B."/>
            <person name="Glaser F."/>
            <person name="Hesse C.N."/>
            <person name="Kosti I."/>
            <person name="LaButti K."/>
            <person name="Lindquist E.A."/>
            <person name="Lucas S."/>
            <person name="Salamov A.A."/>
            <person name="Bradshaw R.E."/>
            <person name="Ciuffetti L."/>
            <person name="Hamelin R.C."/>
            <person name="Kema G.H.J."/>
            <person name="Lawrence C."/>
            <person name="Scott J.A."/>
            <person name="Spatafora J.W."/>
            <person name="Turgeon B.G."/>
            <person name="de Wit P.J.G.M."/>
            <person name="Zhong S."/>
            <person name="Goodwin S.B."/>
            <person name="Grigoriev I.V."/>
        </authorList>
    </citation>
    <scope>NUCLEOTIDE SEQUENCE [LARGE SCALE GENOMIC DNA]</scope>
    <source>
        <strain evidence="2 3">CIRAD86</strain>
    </source>
</reference>
<evidence type="ECO:0000313" key="3">
    <source>
        <dbReference type="Proteomes" id="UP000016932"/>
    </source>
</evidence>
<feature type="compositionally biased region" description="Polar residues" evidence="1">
    <location>
        <begin position="252"/>
        <end position="264"/>
    </location>
</feature>
<dbReference type="Proteomes" id="UP000016932">
    <property type="component" value="Unassembled WGS sequence"/>
</dbReference>
<feature type="region of interest" description="Disordered" evidence="1">
    <location>
        <begin position="46"/>
        <end position="270"/>
    </location>
</feature>
<feature type="compositionally biased region" description="Low complexity" evidence="1">
    <location>
        <begin position="581"/>
        <end position="593"/>
    </location>
</feature>
<protein>
    <submittedName>
        <fullName evidence="2">Uncharacterized protein</fullName>
    </submittedName>
</protein>
<keyword evidence="3" id="KW-1185">Reference proteome</keyword>
<feature type="compositionally biased region" description="Polar residues" evidence="1">
    <location>
        <begin position="186"/>
        <end position="197"/>
    </location>
</feature>
<feature type="compositionally biased region" description="Basic and acidic residues" evidence="1">
    <location>
        <begin position="67"/>
        <end position="80"/>
    </location>
</feature>
<dbReference type="EMBL" id="KB446573">
    <property type="protein sequence ID" value="EME76961.1"/>
    <property type="molecule type" value="Genomic_DNA"/>
</dbReference>
<dbReference type="OrthoDB" id="10683247at2759"/>
<feature type="compositionally biased region" description="Pro residues" evidence="1">
    <location>
        <begin position="390"/>
        <end position="408"/>
    </location>
</feature>
<dbReference type="VEuPathDB" id="FungiDB:MYCFIDRAFT_85363"/>
<proteinExistence type="predicted"/>
<sequence length="618" mass="63822">MSEASSTGKEAVKVPGSDHTFLNPENSRPHNGVVAYPFKLKNIGKAAANKRSPSPNASTMTLESVDGSDRASTRSTESSRLKAARILGVSPMELPSDLPGTSGAGGTNGAKRDPGSTASPDEHRSGSETDMIPTLEVSPAAFHETGNVQDGNSSSASSRPVSMLPENVRVSHLKSPEENPVGPLSPSEQQDPIATTTAKHRQGRVEYRDSRLGQLGADGMPTQAFPETSSASRPAPFKIRNPVYDNRASADVTGQTVDEQSQPLDASKPAPFKMRHVVYDARVAPVGSKPPGSDAEAAASVAANGSSKSETSLSSDAQALPGTAVTSPAATAAAVVAAQHAAARSVSTNSTASPIDDEKEVVHFSHNNANRDFPQTNNTTQPTGNILSRPAPPVRPSSSGPPPTPPPKDPPKLEKEAHPILPAKSLAQGRSRDNLKGSDGSISGPDDNTISSTKRKPVAVPTSKFSRSNENLSSYGNAPSLPAGAAAALAGVRARSASAETSGSSEGTSYDNQAVSAASVACNNSGMRPEFGVLPLSKFSPAASSSPKEKLQIDPPAAAPAPTIGNLSFERSPVKGDFGDATTMAENTNTTSTPRPPLETFITAQEALDLGMKEGQKF</sequence>
<gene>
    <name evidence="2" type="ORF">MYCFIDRAFT_85363</name>
</gene>
<organism evidence="2 3">
    <name type="scientific">Pseudocercospora fijiensis (strain CIRAD86)</name>
    <name type="common">Black leaf streak disease fungus</name>
    <name type="synonym">Mycosphaerella fijiensis</name>
    <dbReference type="NCBI Taxonomy" id="383855"/>
    <lineage>
        <taxon>Eukaryota</taxon>
        <taxon>Fungi</taxon>
        <taxon>Dikarya</taxon>
        <taxon>Ascomycota</taxon>
        <taxon>Pezizomycotina</taxon>
        <taxon>Dothideomycetes</taxon>
        <taxon>Dothideomycetidae</taxon>
        <taxon>Mycosphaerellales</taxon>
        <taxon>Mycosphaerellaceae</taxon>
        <taxon>Pseudocercospora</taxon>
    </lineage>
</organism>
<dbReference type="HOGENOM" id="CLU_442206_0_0_1"/>
<feature type="compositionally biased region" description="Low complexity" evidence="1">
    <location>
        <begin position="323"/>
        <end position="348"/>
    </location>
</feature>
<feature type="region of interest" description="Disordered" evidence="1">
    <location>
        <begin position="284"/>
        <end position="511"/>
    </location>
</feature>
<evidence type="ECO:0000313" key="2">
    <source>
        <dbReference type="EMBL" id="EME76961.1"/>
    </source>
</evidence>
<dbReference type="GeneID" id="19342340"/>
<feature type="region of interest" description="Disordered" evidence="1">
    <location>
        <begin position="540"/>
        <end position="599"/>
    </location>
</feature>
<feature type="compositionally biased region" description="Polar residues" evidence="1">
    <location>
        <begin position="51"/>
        <end position="62"/>
    </location>
</feature>
<feature type="compositionally biased region" description="Low complexity" evidence="1">
    <location>
        <begin position="478"/>
        <end position="511"/>
    </location>
</feature>
<evidence type="ECO:0000256" key="1">
    <source>
        <dbReference type="SAM" id="MobiDB-lite"/>
    </source>
</evidence>
<accession>M2ZXW7</accession>
<feature type="compositionally biased region" description="Basic and acidic residues" evidence="1">
    <location>
        <begin position="110"/>
        <end position="127"/>
    </location>
</feature>
<dbReference type="RefSeq" id="XP_007932581.1">
    <property type="nucleotide sequence ID" value="XM_007934390.1"/>
</dbReference>
<name>M2ZXW7_PSEFD</name>
<feature type="compositionally biased region" description="Low complexity" evidence="1">
    <location>
        <begin position="374"/>
        <end position="383"/>
    </location>
</feature>
<feature type="region of interest" description="Disordered" evidence="1">
    <location>
        <begin position="1"/>
        <end position="33"/>
    </location>
</feature>
<dbReference type="KEGG" id="pfj:MYCFIDRAFT_85363"/>
<dbReference type="eggNOG" id="KOG1515">
    <property type="taxonomic scope" value="Eukaryota"/>
</dbReference>
<feature type="compositionally biased region" description="Polar residues" evidence="1">
    <location>
        <begin position="463"/>
        <end position="477"/>
    </location>
</feature>